<reference evidence="1" key="2">
    <citation type="submission" date="2023-03" db="EMBL/GenBank/DDBJ databases">
        <authorList>
            <person name="Inwood S.N."/>
            <person name="Skelly J.G."/>
            <person name="Guhlin J."/>
            <person name="Harrop T.W.R."/>
            <person name="Goldson S.G."/>
            <person name="Dearden P.K."/>
        </authorList>
    </citation>
    <scope>NUCLEOTIDE SEQUENCE</scope>
    <source>
        <strain evidence="1">Irish</strain>
        <tissue evidence="1">Whole body</tissue>
    </source>
</reference>
<evidence type="ECO:0000313" key="2">
    <source>
        <dbReference type="Proteomes" id="UP001168990"/>
    </source>
</evidence>
<dbReference type="AlphaFoldDB" id="A0AA39KXD1"/>
<dbReference type="EMBL" id="JAQQBS010000001">
    <property type="protein sequence ID" value="KAK0177101.1"/>
    <property type="molecule type" value="Genomic_DNA"/>
</dbReference>
<comment type="caution">
    <text evidence="1">The sequence shown here is derived from an EMBL/GenBank/DDBJ whole genome shotgun (WGS) entry which is preliminary data.</text>
</comment>
<protein>
    <submittedName>
        <fullName evidence="1">Uncharacterized protein</fullName>
    </submittedName>
</protein>
<reference evidence="1" key="1">
    <citation type="journal article" date="2023" name="bioRxiv">
        <title>Scaffold-level genome assemblies of two parasitoid biocontrol wasps reveal the parthenogenesis mechanism and an associated novel virus.</title>
        <authorList>
            <person name="Inwood S."/>
            <person name="Skelly J."/>
            <person name="Guhlin J."/>
            <person name="Harrop T."/>
            <person name="Goldson S."/>
            <person name="Dearden P."/>
        </authorList>
    </citation>
    <scope>NUCLEOTIDE SEQUENCE</scope>
    <source>
        <strain evidence="1">Irish</strain>
        <tissue evidence="1">Whole body</tissue>
    </source>
</reference>
<sequence length="151" mass="17398">MEKIMRMRTYSQFKSLFLLRFKLPLSMQPSDCIKVCIQDVEVRDLAEVLHLSLSKHKIRQSCARSKEHQTAPLDDVNGQQCASKLRSLKRFYKTNNDHNSKSGNGRRRWQHFQIMEVILGKKVWCDLIAVASFPDLSQTSITNDSVGGSDR</sequence>
<keyword evidence="2" id="KW-1185">Reference proteome</keyword>
<accession>A0AA39KXD1</accession>
<dbReference type="Proteomes" id="UP001168990">
    <property type="component" value="Unassembled WGS sequence"/>
</dbReference>
<name>A0AA39KXD1_9HYME</name>
<gene>
    <name evidence="1" type="ORF">PV328_001180</name>
</gene>
<organism evidence="1 2">
    <name type="scientific">Microctonus aethiopoides</name>
    <dbReference type="NCBI Taxonomy" id="144406"/>
    <lineage>
        <taxon>Eukaryota</taxon>
        <taxon>Metazoa</taxon>
        <taxon>Ecdysozoa</taxon>
        <taxon>Arthropoda</taxon>
        <taxon>Hexapoda</taxon>
        <taxon>Insecta</taxon>
        <taxon>Pterygota</taxon>
        <taxon>Neoptera</taxon>
        <taxon>Endopterygota</taxon>
        <taxon>Hymenoptera</taxon>
        <taxon>Apocrita</taxon>
        <taxon>Ichneumonoidea</taxon>
        <taxon>Braconidae</taxon>
        <taxon>Euphorinae</taxon>
        <taxon>Microctonus</taxon>
    </lineage>
</organism>
<evidence type="ECO:0000313" key="1">
    <source>
        <dbReference type="EMBL" id="KAK0177101.1"/>
    </source>
</evidence>
<proteinExistence type="predicted"/>